<keyword evidence="11" id="KW-1185">Reference proteome</keyword>
<dbReference type="EC" id="1.11.1.24" evidence="2"/>
<gene>
    <name evidence="12" type="primary">PRDX2</name>
</gene>
<feature type="region of interest" description="Disordered" evidence="9">
    <location>
        <begin position="1"/>
        <end position="35"/>
    </location>
</feature>
<comment type="catalytic activity">
    <reaction evidence="8">
        <text>a hydroperoxide + [thioredoxin]-dithiol = an alcohol + [thioredoxin]-disulfide + H2O</text>
        <dbReference type="Rhea" id="RHEA:62620"/>
        <dbReference type="Rhea" id="RHEA-COMP:10698"/>
        <dbReference type="Rhea" id="RHEA-COMP:10700"/>
        <dbReference type="ChEBI" id="CHEBI:15377"/>
        <dbReference type="ChEBI" id="CHEBI:29950"/>
        <dbReference type="ChEBI" id="CHEBI:30879"/>
        <dbReference type="ChEBI" id="CHEBI:35924"/>
        <dbReference type="ChEBI" id="CHEBI:50058"/>
        <dbReference type="EC" id="1.11.1.24"/>
    </reaction>
</comment>
<dbReference type="InterPro" id="IPR019479">
    <property type="entry name" value="Peroxiredoxin_C"/>
</dbReference>
<dbReference type="KEGG" id="asn:102378861"/>
<dbReference type="GO" id="GO:0008379">
    <property type="term" value="F:thioredoxin peroxidase activity"/>
    <property type="evidence" value="ECO:0007669"/>
    <property type="project" value="TreeGrafter"/>
</dbReference>
<dbReference type="InParanoid" id="A0A1U7S0I1"/>
<dbReference type="GO" id="GO:0045454">
    <property type="term" value="P:cell redox homeostasis"/>
    <property type="evidence" value="ECO:0007669"/>
    <property type="project" value="TreeGrafter"/>
</dbReference>
<dbReference type="SUPFAM" id="SSF52833">
    <property type="entry name" value="Thioredoxin-like"/>
    <property type="match status" value="1"/>
</dbReference>
<evidence type="ECO:0000256" key="2">
    <source>
        <dbReference type="ARBA" id="ARBA00013017"/>
    </source>
</evidence>
<dbReference type="GO" id="GO:0045321">
    <property type="term" value="P:leukocyte activation"/>
    <property type="evidence" value="ECO:0007669"/>
    <property type="project" value="TreeGrafter"/>
</dbReference>
<dbReference type="PANTHER" id="PTHR10681">
    <property type="entry name" value="THIOREDOXIN PEROXIDASE"/>
    <property type="match status" value="1"/>
</dbReference>
<keyword evidence="7" id="KW-0676">Redox-active center</keyword>
<dbReference type="FunFam" id="3.40.30.10:FF:000003">
    <property type="entry name" value="Peroxiredoxin 1"/>
    <property type="match status" value="1"/>
</dbReference>
<keyword evidence="5" id="KW-0560">Oxidoreductase</keyword>
<proteinExistence type="inferred from homology"/>
<dbReference type="STRING" id="38654.A0A1U7S0I1"/>
<comment type="similarity">
    <text evidence="1">Belongs to the peroxiredoxin family. AhpC/Prx1 subfamily.</text>
</comment>
<keyword evidence="4" id="KW-0049">Antioxidant</keyword>
<keyword evidence="3" id="KW-0575">Peroxidase</keyword>
<dbReference type="Gene3D" id="3.40.30.10">
    <property type="entry name" value="Glutaredoxin"/>
    <property type="match status" value="1"/>
</dbReference>
<dbReference type="Pfam" id="PF10417">
    <property type="entry name" value="1-cysPrx_C"/>
    <property type="match status" value="1"/>
</dbReference>
<sequence>MPRQHGSSRHNAGTTEPTGPPRPPPASMLGCPHASRKGCRESQFRRGGAGHAREAQRGLVGRVGGAGRLRCLEGDMASGKARIGQPAPHFQGTAVVDGVFKEISLDDYKGKYLVLFFYPLDFTFVCPTELVAFSDRAGAFRQLQCELLAVSVDSHFSHLAWTQLSRREGGLGTMAIPLLSDLTRTIACDYGVFKEDEGIAYRGLFIIDAEGRLRQVTINDLPVGRSVDETMRLVQAFQHADQHGEVCPADWQPGGDTIKPTVKESKEYFAKQP</sequence>
<evidence type="ECO:0000256" key="8">
    <source>
        <dbReference type="ARBA" id="ARBA00049091"/>
    </source>
</evidence>
<reference evidence="12" key="1">
    <citation type="submission" date="2025-08" db="UniProtKB">
        <authorList>
            <consortium name="RefSeq"/>
        </authorList>
    </citation>
    <scope>IDENTIFICATION</scope>
</reference>
<organism evidence="11 12">
    <name type="scientific">Alligator sinensis</name>
    <name type="common">Chinese alligator</name>
    <dbReference type="NCBI Taxonomy" id="38654"/>
    <lineage>
        <taxon>Eukaryota</taxon>
        <taxon>Metazoa</taxon>
        <taxon>Chordata</taxon>
        <taxon>Craniata</taxon>
        <taxon>Vertebrata</taxon>
        <taxon>Euteleostomi</taxon>
        <taxon>Archelosauria</taxon>
        <taxon>Archosauria</taxon>
        <taxon>Crocodylia</taxon>
        <taxon>Alligatoridae</taxon>
        <taxon>Alligatorinae</taxon>
        <taxon>Alligator</taxon>
    </lineage>
</organism>
<dbReference type="InterPro" id="IPR000866">
    <property type="entry name" value="AhpC/TSA"/>
</dbReference>
<dbReference type="PROSITE" id="PS51352">
    <property type="entry name" value="THIOREDOXIN_2"/>
    <property type="match status" value="1"/>
</dbReference>
<dbReference type="Pfam" id="PF00578">
    <property type="entry name" value="AhpC-TSA"/>
    <property type="match status" value="1"/>
</dbReference>
<accession>A0A1U7S0I1</accession>
<dbReference type="InterPro" id="IPR036249">
    <property type="entry name" value="Thioredoxin-like_sf"/>
</dbReference>
<evidence type="ECO:0000256" key="1">
    <source>
        <dbReference type="ARBA" id="ARBA00009796"/>
    </source>
</evidence>
<evidence type="ECO:0000313" key="11">
    <source>
        <dbReference type="Proteomes" id="UP000189705"/>
    </source>
</evidence>
<evidence type="ECO:0000256" key="5">
    <source>
        <dbReference type="ARBA" id="ARBA00023002"/>
    </source>
</evidence>
<dbReference type="Proteomes" id="UP000189705">
    <property type="component" value="Unplaced"/>
</dbReference>
<name>A0A1U7S0I1_ALLSI</name>
<evidence type="ECO:0000313" key="12">
    <source>
        <dbReference type="RefSeq" id="XP_006023481.2"/>
    </source>
</evidence>
<feature type="domain" description="Thioredoxin" evidence="10">
    <location>
        <begin position="81"/>
        <end position="239"/>
    </location>
</feature>
<dbReference type="PANTHER" id="PTHR10681:SF163">
    <property type="entry name" value="AT16346P-RELATED"/>
    <property type="match status" value="1"/>
</dbReference>
<dbReference type="InterPro" id="IPR050217">
    <property type="entry name" value="Peroxiredoxin"/>
</dbReference>
<protein>
    <recommendedName>
        <fullName evidence="2">thioredoxin-dependent peroxiredoxin</fullName>
        <ecNumber evidence="2">1.11.1.24</ecNumber>
    </recommendedName>
</protein>
<dbReference type="GeneID" id="102378861"/>
<dbReference type="CDD" id="cd03015">
    <property type="entry name" value="PRX_Typ2cys"/>
    <property type="match status" value="1"/>
</dbReference>
<evidence type="ECO:0000256" key="3">
    <source>
        <dbReference type="ARBA" id="ARBA00022559"/>
    </source>
</evidence>
<keyword evidence="6" id="KW-1015">Disulfide bond</keyword>
<dbReference type="CTD" id="7001"/>
<dbReference type="eggNOG" id="KOG0852">
    <property type="taxonomic scope" value="Eukaryota"/>
</dbReference>
<dbReference type="GO" id="GO:0042744">
    <property type="term" value="P:hydrogen peroxide catabolic process"/>
    <property type="evidence" value="ECO:0007669"/>
    <property type="project" value="TreeGrafter"/>
</dbReference>
<evidence type="ECO:0000259" key="10">
    <source>
        <dbReference type="PROSITE" id="PS51352"/>
    </source>
</evidence>
<dbReference type="AlphaFoldDB" id="A0A1U7S0I1"/>
<dbReference type="InterPro" id="IPR013766">
    <property type="entry name" value="Thioredoxin_domain"/>
</dbReference>
<dbReference type="RefSeq" id="XP_006023481.2">
    <property type="nucleotide sequence ID" value="XM_006023419.2"/>
</dbReference>
<evidence type="ECO:0000256" key="9">
    <source>
        <dbReference type="SAM" id="MobiDB-lite"/>
    </source>
</evidence>
<evidence type="ECO:0000256" key="4">
    <source>
        <dbReference type="ARBA" id="ARBA00022862"/>
    </source>
</evidence>
<evidence type="ECO:0000256" key="7">
    <source>
        <dbReference type="ARBA" id="ARBA00023284"/>
    </source>
</evidence>
<dbReference type="GO" id="GO:0005829">
    <property type="term" value="C:cytosol"/>
    <property type="evidence" value="ECO:0007669"/>
    <property type="project" value="TreeGrafter"/>
</dbReference>
<dbReference type="GO" id="GO:0019430">
    <property type="term" value="P:removal of superoxide radicals"/>
    <property type="evidence" value="ECO:0007669"/>
    <property type="project" value="TreeGrafter"/>
</dbReference>
<evidence type="ECO:0000256" key="6">
    <source>
        <dbReference type="ARBA" id="ARBA00023157"/>
    </source>
</evidence>